<dbReference type="CDD" id="cd06225">
    <property type="entry name" value="HAMP"/>
    <property type="match status" value="1"/>
</dbReference>
<gene>
    <name evidence="6" type="ORF">I7X39_09735</name>
</gene>
<dbReference type="CDD" id="cd01948">
    <property type="entry name" value="EAL"/>
    <property type="match status" value="1"/>
</dbReference>
<dbReference type="GO" id="GO:0016020">
    <property type="term" value="C:membrane"/>
    <property type="evidence" value="ECO:0007669"/>
    <property type="project" value="InterPro"/>
</dbReference>
<dbReference type="Proteomes" id="UP000613266">
    <property type="component" value="Unassembled WGS sequence"/>
</dbReference>
<dbReference type="NCBIfam" id="TIGR00254">
    <property type="entry name" value="GGDEF"/>
    <property type="match status" value="1"/>
</dbReference>
<evidence type="ECO:0000259" key="5">
    <source>
        <dbReference type="PROSITE" id="PS50887"/>
    </source>
</evidence>
<dbReference type="Pfam" id="PF00990">
    <property type="entry name" value="GGDEF"/>
    <property type="match status" value="1"/>
</dbReference>
<dbReference type="InterPro" id="IPR000160">
    <property type="entry name" value="GGDEF_dom"/>
</dbReference>
<dbReference type="CDD" id="cd01949">
    <property type="entry name" value="GGDEF"/>
    <property type="match status" value="1"/>
</dbReference>
<evidence type="ECO:0000259" key="3">
    <source>
        <dbReference type="PROSITE" id="PS50883"/>
    </source>
</evidence>
<dbReference type="Pfam" id="PF00563">
    <property type="entry name" value="EAL"/>
    <property type="match status" value="1"/>
</dbReference>
<feature type="domain" description="HAMP" evidence="4">
    <location>
        <begin position="168"/>
        <end position="220"/>
    </location>
</feature>
<dbReference type="GO" id="GO:0071732">
    <property type="term" value="P:cellular response to nitric oxide"/>
    <property type="evidence" value="ECO:0007669"/>
    <property type="project" value="UniProtKB-ARBA"/>
</dbReference>
<dbReference type="PANTHER" id="PTHR44757">
    <property type="entry name" value="DIGUANYLATE CYCLASE DGCP"/>
    <property type="match status" value="1"/>
</dbReference>
<evidence type="ECO:0000256" key="1">
    <source>
        <dbReference type="ARBA" id="ARBA00051114"/>
    </source>
</evidence>
<feature type="domain" description="GGDEF" evidence="5">
    <location>
        <begin position="263"/>
        <end position="397"/>
    </location>
</feature>
<feature type="transmembrane region" description="Helical" evidence="2">
    <location>
        <begin position="147"/>
        <end position="170"/>
    </location>
</feature>
<reference evidence="6" key="1">
    <citation type="submission" date="2020-12" db="EMBL/GenBank/DDBJ databases">
        <title>The genome sequence of Inhella sp. 1Y17.</title>
        <authorList>
            <person name="Liu Y."/>
        </authorList>
    </citation>
    <scope>NUCLEOTIDE SEQUENCE</scope>
    <source>
        <strain evidence="6">1Y17</strain>
    </source>
</reference>
<name>A0A931NGI4_9BURK</name>
<accession>A0A931NGI4</accession>
<dbReference type="FunFam" id="3.20.20.450:FF:000001">
    <property type="entry name" value="Cyclic di-GMP phosphodiesterase yahA"/>
    <property type="match status" value="1"/>
</dbReference>
<feature type="transmembrane region" description="Helical" evidence="2">
    <location>
        <begin position="12"/>
        <end position="31"/>
    </location>
</feature>
<dbReference type="Gene3D" id="3.20.20.450">
    <property type="entry name" value="EAL domain"/>
    <property type="match status" value="1"/>
</dbReference>
<protein>
    <submittedName>
        <fullName evidence="6">EAL domain-containing protein</fullName>
    </submittedName>
</protein>
<dbReference type="RefSeq" id="WP_198110955.1">
    <property type="nucleotide sequence ID" value="NZ_JAEDAK010000005.1"/>
</dbReference>
<dbReference type="SMART" id="SM00304">
    <property type="entry name" value="HAMP"/>
    <property type="match status" value="1"/>
</dbReference>
<dbReference type="Gene3D" id="6.10.340.10">
    <property type="match status" value="1"/>
</dbReference>
<dbReference type="InterPro" id="IPR043128">
    <property type="entry name" value="Rev_trsase/Diguanyl_cyclase"/>
</dbReference>
<evidence type="ECO:0000313" key="7">
    <source>
        <dbReference type="Proteomes" id="UP000613266"/>
    </source>
</evidence>
<dbReference type="InterPro" id="IPR029787">
    <property type="entry name" value="Nucleotide_cyclase"/>
</dbReference>
<keyword evidence="2" id="KW-1133">Transmembrane helix</keyword>
<comment type="catalytic activity">
    <reaction evidence="1">
        <text>3',3'-c-di-GMP + H2O = 5'-phosphoguanylyl(3'-&gt;5')guanosine + H(+)</text>
        <dbReference type="Rhea" id="RHEA:24902"/>
        <dbReference type="ChEBI" id="CHEBI:15377"/>
        <dbReference type="ChEBI" id="CHEBI:15378"/>
        <dbReference type="ChEBI" id="CHEBI:58754"/>
        <dbReference type="ChEBI" id="CHEBI:58805"/>
        <dbReference type="EC" id="3.1.4.52"/>
    </reaction>
    <physiologicalReaction direction="left-to-right" evidence="1">
        <dbReference type="Rhea" id="RHEA:24903"/>
    </physiologicalReaction>
</comment>
<dbReference type="InterPro" id="IPR035919">
    <property type="entry name" value="EAL_sf"/>
</dbReference>
<dbReference type="EMBL" id="JAEDAK010000005">
    <property type="protein sequence ID" value="MBH9577186.1"/>
    <property type="molecule type" value="Genomic_DNA"/>
</dbReference>
<evidence type="ECO:0000313" key="6">
    <source>
        <dbReference type="EMBL" id="MBH9577186.1"/>
    </source>
</evidence>
<comment type="caution">
    <text evidence="6">The sequence shown here is derived from an EMBL/GenBank/DDBJ whole genome shotgun (WGS) entry which is preliminary data.</text>
</comment>
<dbReference type="InterPro" id="IPR003660">
    <property type="entry name" value="HAMP_dom"/>
</dbReference>
<dbReference type="AlphaFoldDB" id="A0A931NGI4"/>
<sequence>MLTRFKLSLRQLILLAVVVGIAAPALIVLALSDAFMRRSVEPILEGQRAAVLNLASTSLVDPLWVLDTQATQRAIEQLLADVSVCAVSLVEDRPGAKELKQSKCDPSWPTVEMAAAVRREGVVLGTLTVSFDDGATERLVKERQTQIAAIVGLQVVLGGIIILMVLYWRLVRPIDVLKRQASAIAAREPHPVMDWHRGDELGELGEHLNHTGEQIDGLLADMEAKNTQLRQMAMYDHLTQLPNRTLFREVFTHEASFARRNGQQLALLFVDLDRFKNINDTLGHAAGDRLLLTVSERLRAAVRGSDLVCRISGDEFLLLLREAASVETVQLIVQRMLGSLSEGFELASGQQATVSASVGVAMFPQDGENFDELVRHADMAMYQAKQAGRARYSFYQPDMDAALAARLEMERELAEAIRSGQLVLHYQPILDARSGTISSVEALVRWQHPVRGLLYPGTFIPVAEDSGQIREIGAWTLEAACQQLARWKTMGRHPGSIAVNLSASHFRDARLIDQLSELIRAYGVGKGELTIELTESTVMSDSETSMQTIQALRGLGLSLAVDDFGTGYSSLAYLKLLRPQKLKVDRSFVRDLPDDPDDCVLVRAVLGLAEALDIDVVAEGVETEAQRDFLLAANCNQQQGYLFARPMPAEELSGRLRTWP</sequence>
<dbReference type="SUPFAM" id="SSF55073">
    <property type="entry name" value="Nucleotide cyclase"/>
    <property type="match status" value="1"/>
</dbReference>
<keyword evidence="7" id="KW-1185">Reference proteome</keyword>
<dbReference type="Pfam" id="PF00672">
    <property type="entry name" value="HAMP"/>
    <property type="match status" value="1"/>
</dbReference>
<dbReference type="Gene3D" id="3.30.70.270">
    <property type="match status" value="1"/>
</dbReference>
<dbReference type="PROSITE" id="PS50885">
    <property type="entry name" value="HAMP"/>
    <property type="match status" value="1"/>
</dbReference>
<dbReference type="PANTHER" id="PTHR44757:SF2">
    <property type="entry name" value="BIOFILM ARCHITECTURE MAINTENANCE PROTEIN MBAA"/>
    <property type="match status" value="1"/>
</dbReference>
<dbReference type="GO" id="GO:0071111">
    <property type="term" value="F:cyclic-guanylate-specific phosphodiesterase activity"/>
    <property type="evidence" value="ECO:0007669"/>
    <property type="project" value="UniProtKB-EC"/>
</dbReference>
<dbReference type="PROSITE" id="PS50887">
    <property type="entry name" value="GGDEF"/>
    <property type="match status" value="1"/>
</dbReference>
<dbReference type="FunFam" id="3.30.70.270:FF:000001">
    <property type="entry name" value="Diguanylate cyclase domain protein"/>
    <property type="match status" value="1"/>
</dbReference>
<keyword evidence="2" id="KW-0472">Membrane</keyword>
<evidence type="ECO:0000256" key="2">
    <source>
        <dbReference type="SAM" id="Phobius"/>
    </source>
</evidence>
<dbReference type="PROSITE" id="PS50883">
    <property type="entry name" value="EAL"/>
    <property type="match status" value="1"/>
</dbReference>
<dbReference type="SMART" id="SM00267">
    <property type="entry name" value="GGDEF"/>
    <property type="match status" value="1"/>
</dbReference>
<feature type="domain" description="EAL" evidence="3">
    <location>
        <begin position="406"/>
        <end position="660"/>
    </location>
</feature>
<keyword evidence="2" id="KW-0812">Transmembrane</keyword>
<organism evidence="6 7">
    <name type="scientific">Inhella proteolytica</name>
    <dbReference type="NCBI Taxonomy" id="2795029"/>
    <lineage>
        <taxon>Bacteria</taxon>
        <taxon>Pseudomonadati</taxon>
        <taxon>Pseudomonadota</taxon>
        <taxon>Betaproteobacteria</taxon>
        <taxon>Burkholderiales</taxon>
        <taxon>Sphaerotilaceae</taxon>
        <taxon>Inhella</taxon>
    </lineage>
</organism>
<proteinExistence type="predicted"/>
<dbReference type="SUPFAM" id="SSF141868">
    <property type="entry name" value="EAL domain-like"/>
    <property type="match status" value="1"/>
</dbReference>
<dbReference type="InterPro" id="IPR052155">
    <property type="entry name" value="Biofilm_reg_signaling"/>
</dbReference>
<dbReference type="InterPro" id="IPR001633">
    <property type="entry name" value="EAL_dom"/>
</dbReference>
<evidence type="ECO:0000259" key="4">
    <source>
        <dbReference type="PROSITE" id="PS50885"/>
    </source>
</evidence>
<dbReference type="SMART" id="SM00052">
    <property type="entry name" value="EAL"/>
    <property type="match status" value="1"/>
</dbReference>
<dbReference type="GO" id="GO:0007165">
    <property type="term" value="P:signal transduction"/>
    <property type="evidence" value="ECO:0007669"/>
    <property type="project" value="InterPro"/>
</dbReference>